<dbReference type="Proteomes" id="UP000198417">
    <property type="component" value="Unassembled WGS sequence"/>
</dbReference>
<dbReference type="EMBL" id="FZNN01000009">
    <property type="protein sequence ID" value="SNR54249.1"/>
    <property type="molecule type" value="Genomic_DNA"/>
</dbReference>
<sequence length="671" mass="72954">MKRSLTLGAVSVLAFSLCASEGFAKSDPVTNFYVEVAKKGVEQAVAFGLGEIYDAGCNTPDNPVKLDAMSSLGCSIARAGAGRAEDEFKNELRNGLAEIKEVVTRIESQVTQLGQGQAEILTALDRIEAEVQVVPIETVAELATSGINDAWAAFLPVMNGTEQVTPDEMIDLATRIVNSYKIADKLRALSGAVSEPTLLTKDSLLQQQMNLLLVGMDSATSNDLELPHQFYQGVMRNILVQYGRGEMMYAWAASVLEAVCSEGGAGCVSLPVSLANFETRSNAQRTVMLLHYRDMVERLVLAYSDPSSTNRNFLHDDARQVFAELDFFLALNLESHGGLRGRVISAGSAFQGTLEVSGEPAASEVPRDILSSRDIDWWTRPAANKPYDRVHFAPSWRIYDVVLQAEPDQVLQVTEPLPWHSGDFQLLNFDTRNGELATADTPQEDILPFGTFTAIARAGGSYAMMYEAWAVFGERDGMNNYGTRSQPAVAAFAEGNVWFNPSRIGQEGAAYGGSDASWIVRRASNITLVDGGKITLHGRFGDAEDIRAGRTSSHRNSEIPRDAALHMHVNFRPSILSSYSSVSLHAGVYLARSRGENGITWTSSKTITEPVRETVEHNGEGVVTVTYAPGEVLSPSLRARMESKIYANGYTAATNYTLFSGVAPTALYLTR</sequence>
<feature type="chain" id="PRO_5012353526" evidence="1">
    <location>
        <begin position="25"/>
        <end position="671"/>
    </location>
</feature>
<evidence type="ECO:0000313" key="2">
    <source>
        <dbReference type="EMBL" id="SNR54249.1"/>
    </source>
</evidence>
<dbReference type="AlphaFoldDB" id="A0A238X8T7"/>
<evidence type="ECO:0000256" key="1">
    <source>
        <dbReference type="SAM" id="SignalP"/>
    </source>
</evidence>
<evidence type="ECO:0000313" key="3">
    <source>
        <dbReference type="Proteomes" id="UP000198417"/>
    </source>
</evidence>
<reference evidence="2 3" key="1">
    <citation type="submission" date="2017-06" db="EMBL/GenBank/DDBJ databases">
        <authorList>
            <person name="Kim H.J."/>
            <person name="Triplett B.A."/>
        </authorList>
    </citation>
    <scope>NUCLEOTIDE SEQUENCE [LARGE SCALE GENOMIC DNA]</scope>
    <source>
        <strain evidence="2 3">DSM 29052</strain>
    </source>
</reference>
<proteinExistence type="predicted"/>
<gene>
    <name evidence="2" type="ORF">SAMN06265370_10999</name>
</gene>
<keyword evidence="1" id="KW-0732">Signal</keyword>
<keyword evidence="3" id="KW-1185">Reference proteome</keyword>
<feature type="signal peptide" evidence="1">
    <location>
        <begin position="1"/>
        <end position="24"/>
    </location>
</feature>
<dbReference type="RefSeq" id="WP_089270683.1">
    <property type="nucleotide sequence ID" value="NZ_FZNN01000009.1"/>
</dbReference>
<accession>A0A238X8T7</accession>
<dbReference type="OrthoDB" id="9789168at2"/>
<name>A0A238X8T7_9RHOB</name>
<organism evidence="2 3">
    <name type="scientific">Puniceibacterium sediminis</name>
    <dbReference type="NCBI Taxonomy" id="1608407"/>
    <lineage>
        <taxon>Bacteria</taxon>
        <taxon>Pseudomonadati</taxon>
        <taxon>Pseudomonadota</taxon>
        <taxon>Alphaproteobacteria</taxon>
        <taxon>Rhodobacterales</taxon>
        <taxon>Paracoccaceae</taxon>
        <taxon>Puniceibacterium</taxon>
    </lineage>
</organism>
<protein>
    <submittedName>
        <fullName evidence="2">Uncharacterized protein</fullName>
    </submittedName>
</protein>